<feature type="compositionally biased region" description="Low complexity" evidence="8">
    <location>
        <begin position="447"/>
        <end position="471"/>
    </location>
</feature>
<keyword evidence="7" id="KW-0235">DNA replication</keyword>
<dbReference type="Gene3D" id="3.40.50.300">
    <property type="entry name" value="P-loop containing nucleotide triphosphate hydrolases"/>
    <property type="match status" value="1"/>
</dbReference>
<dbReference type="Pfam" id="PF16886">
    <property type="entry name" value="ATP-synt_ab_Xtn"/>
    <property type="match status" value="1"/>
</dbReference>
<keyword evidence="2" id="KW-0813">Transport</keyword>
<dbReference type="GO" id="GO:0006272">
    <property type="term" value="P:leading strand elongation"/>
    <property type="evidence" value="ECO:0007669"/>
    <property type="project" value="TreeGrafter"/>
</dbReference>
<dbReference type="GO" id="GO:0051539">
    <property type="term" value="F:4 iron, 4 sulfur cluster binding"/>
    <property type="evidence" value="ECO:0007669"/>
    <property type="project" value="UniProtKB-KW"/>
</dbReference>
<dbReference type="GO" id="GO:1902600">
    <property type="term" value="P:proton transmembrane transport"/>
    <property type="evidence" value="ECO:0007669"/>
    <property type="project" value="UniProtKB-KW"/>
</dbReference>
<feature type="domain" description="ATPase F1/V1/A1 complex alpha/beta subunit N-terminal" evidence="10">
    <location>
        <begin position="317"/>
        <end position="366"/>
    </location>
</feature>
<dbReference type="PANTHER" id="PTHR10670">
    <property type="entry name" value="DNA POLYMERASE EPSILON CATALYTIC SUBUNIT A"/>
    <property type="match status" value="1"/>
</dbReference>
<dbReference type="GO" id="GO:0000278">
    <property type="term" value="P:mitotic cell cycle"/>
    <property type="evidence" value="ECO:0007669"/>
    <property type="project" value="TreeGrafter"/>
</dbReference>
<keyword evidence="7" id="KW-0408">Iron</keyword>
<dbReference type="PANTHER" id="PTHR10670:SF0">
    <property type="entry name" value="DNA POLYMERASE EPSILON CATALYTIC SUBUNIT A"/>
    <property type="match status" value="1"/>
</dbReference>
<keyword evidence="7" id="KW-0411">Iron-sulfur</keyword>
<dbReference type="InterPro" id="IPR027417">
    <property type="entry name" value="P-loop_NTPase"/>
</dbReference>
<keyword evidence="7" id="KW-0548">Nucleotidyltransferase</keyword>
<keyword evidence="7" id="KW-0238">DNA-binding</keyword>
<keyword evidence="7" id="KW-0862">Zinc</keyword>
<evidence type="ECO:0000256" key="7">
    <source>
        <dbReference type="RuleBase" id="RU365029"/>
    </source>
</evidence>
<evidence type="ECO:0000313" key="12">
    <source>
        <dbReference type="EMBL" id="CAH1412163.1"/>
    </source>
</evidence>
<dbReference type="GO" id="GO:0005524">
    <property type="term" value="F:ATP binding"/>
    <property type="evidence" value="ECO:0007669"/>
    <property type="project" value="UniProtKB-KW"/>
</dbReference>
<keyword evidence="5" id="KW-0067">ATP-binding</keyword>
<comment type="caution">
    <text evidence="12">The sequence shown here is derived from an EMBL/GenBank/DDBJ whole genome shotgun (WGS) entry which is preliminary data.</text>
</comment>
<dbReference type="EMBL" id="CAKMRJ010000001">
    <property type="protein sequence ID" value="CAH1412163.1"/>
    <property type="molecule type" value="Genomic_DNA"/>
</dbReference>
<dbReference type="InterPro" id="IPR004100">
    <property type="entry name" value="ATPase_F1/V1/A1_a/bsu_N"/>
</dbReference>
<dbReference type="InterPro" id="IPR000194">
    <property type="entry name" value="ATPase_F1/V1/A1_a/bsu_nucl-bd"/>
</dbReference>
<dbReference type="AlphaFoldDB" id="A0AAU9L8K8"/>
<dbReference type="SUPFAM" id="SSF56672">
    <property type="entry name" value="DNA/RNA polymerases"/>
    <property type="match status" value="1"/>
</dbReference>
<dbReference type="InterPro" id="IPR036121">
    <property type="entry name" value="ATPase_F1/V1/A1_a/bsu_N_sf"/>
</dbReference>
<keyword evidence="7" id="KW-0239">DNA-directed DNA polymerase</keyword>
<organism evidence="12 13">
    <name type="scientific">Lactuca virosa</name>
    <dbReference type="NCBI Taxonomy" id="75947"/>
    <lineage>
        <taxon>Eukaryota</taxon>
        <taxon>Viridiplantae</taxon>
        <taxon>Streptophyta</taxon>
        <taxon>Embryophyta</taxon>
        <taxon>Tracheophyta</taxon>
        <taxon>Spermatophyta</taxon>
        <taxon>Magnoliopsida</taxon>
        <taxon>eudicotyledons</taxon>
        <taxon>Gunneridae</taxon>
        <taxon>Pentapetalae</taxon>
        <taxon>asterids</taxon>
        <taxon>campanulids</taxon>
        <taxon>Asterales</taxon>
        <taxon>Asteraceae</taxon>
        <taxon>Cichorioideae</taxon>
        <taxon>Cichorieae</taxon>
        <taxon>Lactucinae</taxon>
        <taxon>Lactuca</taxon>
    </lineage>
</organism>
<keyword evidence="6" id="KW-0406">Ion transport</keyword>
<evidence type="ECO:0000256" key="2">
    <source>
        <dbReference type="ARBA" id="ARBA00022448"/>
    </source>
</evidence>
<dbReference type="SUPFAM" id="SSF52540">
    <property type="entry name" value="P-loop containing nucleoside triphosphate hydrolases"/>
    <property type="match status" value="1"/>
</dbReference>
<dbReference type="Proteomes" id="UP001157418">
    <property type="component" value="Unassembled WGS sequence"/>
</dbReference>
<evidence type="ECO:0000313" key="13">
    <source>
        <dbReference type="Proteomes" id="UP001157418"/>
    </source>
</evidence>
<dbReference type="Gene3D" id="3.40.50.12240">
    <property type="match status" value="1"/>
</dbReference>
<dbReference type="GO" id="GO:0008310">
    <property type="term" value="F:single-stranded DNA 3'-5' DNA exonuclease activity"/>
    <property type="evidence" value="ECO:0007669"/>
    <property type="project" value="TreeGrafter"/>
</dbReference>
<dbReference type="GO" id="GO:0006287">
    <property type="term" value="P:base-excision repair, gap-filling"/>
    <property type="evidence" value="ECO:0007669"/>
    <property type="project" value="TreeGrafter"/>
</dbReference>
<dbReference type="Gene3D" id="2.40.50.100">
    <property type="match status" value="1"/>
</dbReference>
<evidence type="ECO:0000256" key="3">
    <source>
        <dbReference type="ARBA" id="ARBA00022741"/>
    </source>
</evidence>
<dbReference type="GO" id="GO:0006297">
    <property type="term" value="P:nucleotide-excision repair, DNA gap filling"/>
    <property type="evidence" value="ECO:0007669"/>
    <property type="project" value="TreeGrafter"/>
</dbReference>
<comment type="subcellular location">
    <subcellularLocation>
        <location evidence="7">Nucleus</location>
    </subcellularLocation>
</comment>
<dbReference type="SUPFAM" id="SSF50615">
    <property type="entry name" value="N-terminal domain of alpha and beta subunits of F1 ATP synthase"/>
    <property type="match status" value="1"/>
</dbReference>
<keyword evidence="7" id="KW-0539">Nucleus</keyword>
<comment type="function">
    <text evidence="7">DNA polymerase II participates in chromosomal DNA replication.</text>
</comment>
<evidence type="ECO:0000256" key="8">
    <source>
        <dbReference type="SAM" id="MobiDB-lite"/>
    </source>
</evidence>
<name>A0AAU9L8K8_9ASTR</name>
<accession>A0AAU9L8K8</accession>
<evidence type="ECO:0000256" key="1">
    <source>
        <dbReference type="ARBA" id="ARBA00008936"/>
    </source>
</evidence>
<dbReference type="Pfam" id="PF00006">
    <property type="entry name" value="ATP-synt_ab"/>
    <property type="match status" value="1"/>
</dbReference>
<evidence type="ECO:0000259" key="11">
    <source>
        <dbReference type="Pfam" id="PF16886"/>
    </source>
</evidence>
<gene>
    <name evidence="12" type="ORF">LVIROSA_LOCUS197</name>
</gene>
<evidence type="ECO:0000256" key="6">
    <source>
        <dbReference type="ARBA" id="ARBA00023065"/>
    </source>
</evidence>
<evidence type="ECO:0000259" key="9">
    <source>
        <dbReference type="Pfam" id="PF00006"/>
    </source>
</evidence>
<comment type="catalytic activity">
    <reaction evidence="7">
        <text>DNA(n) + a 2'-deoxyribonucleoside 5'-triphosphate = DNA(n+1) + diphosphate</text>
        <dbReference type="Rhea" id="RHEA:22508"/>
        <dbReference type="Rhea" id="RHEA-COMP:17339"/>
        <dbReference type="Rhea" id="RHEA-COMP:17340"/>
        <dbReference type="ChEBI" id="CHEBI:33019"/>
        <dbReference type="ChEBI" id="CHEBI:61560"/>
        <dbReference type="ChEBI" id="CHEBI:173112"/>
        <dbReference type="EC" id="2.7.7.7"/>
    </reaction>
</comment>
<evidence type="ECO:0000259" key="10">
    <source>
        <dbReference type="Pfam" id="PF02874"/>
    </source>
</evidence>
<comment type="cofactor">
    <cofactor evidence="7">
        <name>[4Fe-4S] cluster</name>
        <dbReference type="ChEBI" id="CHEBI:49883"/>
    </cofactor>
</comment>
<dbReference type="GO" id="GO:0008270">
    <property type="term" value="F:zinc ion binding"/>
    <property type="evidence" value="ECO:0007669"/>
    <property type="project" value="UniProtKB-KW"/>
</dbReference>
<feature type="domain" description="ATPsynthase alpha/beta subunit barrel-sandwich" evidence="11">
    <location>
        <begin position="508"/>
        <end position="556"/>
    </location>
</feature>
<protein>
    <recommendedName>
        <fullName evidence="7">DNA polymerase epsilon catalytic subunit</fullName>
        <ecNumber evidence="7">2.7.7.7</ecNumber>
    </recommendedName>
</protein>
<dbReference type="Gene3D" id="2.40.30.20">
    <property type="match status" value="1"/>
</dbReference>
<dbReference type="InterPro" id="IPR043502">
    <property type="entry name" value="DNA/RNA_pol_sf"/>
</dbReference>
<feature type="domain" description="ATPase F1/V1/A1 complex alpha/beta subunit nucleotide-binding" evidence="9">
    <location>
        <begin position="230"/>
        <end position="314"/>
    </location>
</feature>
<sequence>MHVLHAYKRVLEKPHTETREAEISMRENAFHVNTVRCFRIRRYEYKGLNKLWKGKLSEAKASGNPIKIQEAQDMVVLYDSLQLAHKCIWNMRKGARLYSMEMDGVVTYTGSFPENFTLKFKYSKKKFTISYACVILNVDVARNNTNDQYQTLEDPINRTYITHIECSIEFEVDGPYKAMILPTSKEEDKLIKKIWGELKLIKVVQAELFDKFLHGPVASKLAVDTPLLTGQRVLDVLFPSVLGGTCAIPGAFGCGKTVISQALSKVLMDFPQLTVALPDGREESVMKRTTLVANTSNMPVAAREASIYTGIRTSFIADRMVGVAMYELVSVGHANLIREIIHLEGDFATIQVYEETAGLTMNDLVLWTHKPLSVELGPGFLGSIFDGYGDDFISQEQNDGSFNGEGSSHLRNVTYEDISQQSPIQQAHDEEYSDSVDLAQESPHNSPLPLTEENPTTPNSSTGSNTTSSESTGGGAPKRYRRLSDIYRQEDELLLTADHEEPESYAQAKGDLVTGGDLYVTVFKNSLVEHHISLPPDAMGKITYVALAGHYSLKDTYFGA</sequence>
<proteinExistence type="inferred from homology"/>
<comment type="similarity">
    <text evidence="1">Belongs to the ATPase alpha/beta chains family.</text>
</comment>
<dbReference type="InterPro" id="IPR023366">
    <property type="entry name" value="ATP_synth_asu-like_sf"/>
</dbReference>
<keyword evidence="4" id="KW-0375">Hydrogen ion transport</keyword>
<comment type="similarity">
    <text evidence="7">Belongs to the DNA polymerase type-B family.</text>
</comment>
<keyword evidence="7" id="KW-0479">Metal-binding</keyword>
<reference evidence="12 13" key="1">
    <citation type="submission" date="2022-01" db="EMBL/GenBank/DDBJ databases">
        <authorList>
            <person name="Xiong W."/>
            <person name="Schranz E."/>
        </authorList>
    </citation>
    <scope>NUCLEOTIDE SEQUENCE [LARGE SCALE GENOMIC DNA]</scope>
</reference>
<keyword evidence="7" id="KW-0004">4Fe-4S</keyword>
<feature type="region of interest" description="Disordered" evidence="8">
    <location>
        <begin position="419"/>
        <end position="480"/>
    </location>
</feature>
<evidence type="ECO:0000256" key="5">
    <source>
        <dbReference type="ARBA" id="ARBA00022840"/>
    </source>
</evidence>
<keyword evidence="3" id="KW-0547">Nucleotide-binding</keyword>
<keyword evidence="13" id="KW-1185">Reference proteome</keyword>
<dbReference type="EC" id="2.7.7.7" evidence="7"/>
<dbReference type="GO" id="GO:0008622">
    <property type="term" value="C:epsilon DNA polymerase complex"/>
    <property type="evidence" value="ECO:0007669"/>
    <property type="project" value="InterPro"/>
</dbReference>
<dbReference type="Pfam" id="PF02874">
    <property type="entry name" value="ATP-synt_ab_N"/>
    <property type="match status" value="1"/>
</dbReference>
<dbReference type="GO" id="GO:0003887">
    <property type="term" value="F:DNA-directed DNA polymerase activity"/>
    <property type="evidence" value="ECO:0007669"/>
    <property type="project" value="UniProtKB-KW"/>
</dbReference>
<dbReference type="InterPro" id="IPR029703">
    <property type="entry name" value="POL2"/>
</dbReference>
<evidence type="ECO:0000256" key="4">
    <source>
        <dbReference type="ARBA" id="ARBA00022781"/>
    </source>
</evidence>
<dbReference type="GO" id="GO:0046034">
    <property type="term" value="P:ATP metabolic process"/>
    <property type="evidence" value="ECO:0007669"/>
    <property type="project" value="InterPro"/>
</dbReference>
<dbReference type="GO" id="GO:0045004">
    <property type="term" value="P:DNA replication proofreading"/>
    <property type="evidence" value="ECO:0007669"/>
    <property type="project" value="TreeGrafter"/>
</dbReference>
<dbReference type="GO" id="GO:0003677">
    <property type="term" value="F:DNA binding"/>
    <property type="evidence" value="ECO:0007669"/>
    <property type="project" value="UniProtKB-KW"/>
</dbReference>
<keyword evidence="7" id="KW-0863">Zinc-finger</keyword>
<dbReference type="InterPro" id="IPR031686">
    <property type="entry name" value="ATP-synth_a_Xtn"/>
</dbReference>
<keyword evidence="7" id="KW-0808">Transferase</keyword>